<protein>
    <submittedName>
        <fullName evidence="2">Uncharacterized protein</fullName>
    </submittedName>
</protein>
<evidence type="ECO:0000256" key="1">
    <source>
        <dbReference type="SAM" id="Phobius"/>
    </source>
</evidence>
<accession>A0A7I7Q4A3</accession>
<keyword evidence="1" id="KW-0812">Transmembrane</keyword>
<gene>
    <name evidence="2" type="ORF">MSTO_10820</name>
</gene>
<feature type="transmembrane region" description="Helical" evidence="1">
    <location>
        <begin position="105"/>
        <end position="125"/>
    </location>
</feature>
<dbReference type="AlphaFoldDB" id="A0A7I7Q4A3"/>
<dbReference type="RefSeq" id="WP_163788844.1">
    <property type="nucleotide sequence ID" value="NZ_AP022587.1"/>
</dbReference>
<keyword evidence="3" id="KW-1185">Reference proteome</keyword>
<proteinExistence type="predicted"/>
<organism evidence="2 3">
    <name type="scientific">Mycobacterium stomatepiae</name>
    <dbReference type="NCBI Taxonomy" id="470076"/>
    <lineage>
        <taxon>Bacteria</taxon>
        <taxon>Bacillati</taxon>
        <taxon>Actinomycetota</taxon>
        <taxon>Actinomycetes</taxon>
        <taxon>Mycobacteriales</taxon>
        <taxon>Mycobacteriaceae</taxon>
        <taxon>Mycobacterium</taxon>
        <taxon>Mycobacterium simiae complex</taxon>
    </lineage>
</organism>
<reference evidence="2 3" key="1">
    <citation type="journal article" date="2019" name="Emerg. Microbes Infect.">
        <title>Comprehensive subspecies identification of 175 nontuberculous mycobacteria species based on 7547 genomic profiles.</title>
        <authorList>
            <person name="Matsumoto Y."/>
            <person name="Kinjo T."/>
            <person name="Motooka D."/>
            <person name="Nabeya D."/>
            <person name="Jung N."/>
            <person name="Uechi K."/>
            <person name="Horii T."/>
            <person name="Iida T."/>
            <person name="Fujita J."/>
            <person name="Nakamura S."/>
        </authorList>
    </citation>
    <scope>NUCLEOTIDE SEQUENCE [LARGE SCALE GENOMIC DNA]</scope>
    <source>
        <strain evidence="2 3">JCM 17783</strain>
    </source>
</reference>
<evidence type="ECO:0000313" key="3">
    <source>
        <dbReference type="Proteomes" id="UP000467130"/>
    </source>
</evidence>
<name>A0A7I7Q4A3_9MYCO</name>
<keyword evidence="1" id="KW-0472">Membrane</keyword>
<dbReference type="KEGG" id="msto:MSTO_10820"/>
<evidence type="ECO:0000313" key="2">
    <source>
        <dbReference type="EMBL" id="BBY20877.1"/>
    </source>
</evidence>
<dbReference type="EMBL" id="AP022587">
    <property type="protein sequence ID" value="BBY20877.1"/>
    <property type="molecule type" value="Genomic_DNA"/>
</dbReference>
<sequence length="227" mass="25259">MNLLRDRQEPLADIVIELDDPTDLYVVDQRAVLAGAHRIDSGIDELVKILLAQKRHSSIQRIVLDIGGDCSEEVVSNLEASVRRYCALAVRRADRQHDLIWRQGMRSLISGSLLFVTGIGLSYLFTRPWVGELAGELLGNGVFLVVAWVGLWYPLDVLFIAREQAKRESRVFAMMLAMPVVVRTRAGTVTIEHLPGFTPYGGRRTTRLRDTHIHLRGAPPTGSPGPS</sequence>
<dbReference type="Proteomes" id="UP000467130">
    <property type="component" value="Chromosome"/>
</dbReference>
<feature type="transmembrane region" description="Helical" evidence="1">
    <location>
        <begin position="137"/>
        <end position="161"/>
    </location>
</feature>
<keyword evidence="1" id="KW-1133">Transmembrane helix</keyword>